<accession>A0A2P2JTT4</accession>
<protein>
    <submittedName>
        <fullName evidence="2">Uncharacterized protein</fullName>
    </submittedName>
</protein>
<keyword evidence="1" id="KW-1133">Transmembrane helix</keyword>
<dbReference type="AlphaFoldDB" id="A0A2P2JTT4"/>
<reference evidence="2" key="1">
    <citation type="submission" date="2018-02" db="EMBL/GenBank/DDBJ databases">
        <title>Rhizophora mucronata_Transcriptome.</title>
        <authorList>
            <person name="Meera S.P."/>
            <person name="Sreeshan A."/>
            <person name="Augustine A."/>
        </authorList>
    </citation>
    <scope>NUCLEOTIDE SEQUENCE</scope>
    <source>
        <tissue evidence="2">Leaf</tissue>
    </source>
</reference>
<name>A0A2P2JTT4_RHIMU</name>
<evidence type="ECO:0000313" key="2">
    <source>
        <dbReference type="EMBL" id="MBW96861.1"/>
    </source>
</evidence>
<sequence>MWRRWQNITKHRLCLEKATIYLACMCLACLFSPVAIFLA</sequence>
<dbReference type="EMBL" id="GGEC01016378">
    <property type="protein sequence ID" value="MBW96861.1"/>
    <property type="molecule type" value="Transcribed_RNA"/>
</dbReference>
<keyword evidence="1" id="KW-0472">Membrane</keyword>
<keyword evidence="1" id="KW-0812">Transmembrane</keyword>
<evidence type="ECO:0000256" key="1">
    <source>
        <dbReference type="SAM" id="Phobius"/>
    </source>
</evidence>
<organism evidence="2">
    <name type="scientific">Rhizophora mucronata</name>
    <name type="common">Asiatic mangrove</name>
    <dbReference type="NCBI Taxonomy" id="61149"/>
    <lineage>
        <taxon>Eukaryota</taxon>
        <taxon>Viridiplantae</taxon>
        <taxon>Streptophyta</taxon>
        <taxon>Embryophyta</taxon>
        <taxon>Tracheophyta</taxon>
        <taxon>Spermatophyta</taxon>
        <taxon>Magnoliopsida</taxon>
        <taxon>eudicotyledons</taxon>
        <taxon>Gunneridae</taxon>
        <taxon>Pentapetalae</taxon>
        <taxon>rosids</taxon>
        <taxon>fabids</taxon>
        <taxon>Malpighiales</taxon>
        <taxon>Rhizophoraceae</taxon>
        <taxon>Rhizophora</taxon>
    </lineage>
</organism>
<feature type="transmembrane region" description="Helical" evidence="1">
    <location>
        <begin position="20"/>
        <end position="38"/>
    </location>
</feature>
<proteinExistence type="predicted"/>